<dbReference type="SMART" id="SM00220">
    <property type="entry name" value="S_TKc"/>
    <property type="match status" value="1"/>
</dbReference>
<dbReference type="AlphaFoldDB" id="A0A833VPH5"/>
<evidence type="ECO:0000256" key="7">
    <source>
        <dbReference type="ARBA" id="ARBA00022741"/>
    </source>
</evidence>
<dbReference type="CDD" id="cd14066">
    <property type="entry name" value="STKc_IRAK"/>
    <property type="match status" value="1"/>
</dbReference>
<dbReference type="InterPro" id="IPR000719">
    <property type="entry name" value="Prot_kinase_dom"/>
</dbReference>
<dbReference type="GO" id="GO:0005524">
    <property type="term" value="F:ATP binding"/>
    <property type="evidence" value="ECO:0007669"/>
    <property type="project" value="UniProtKB-UniRule"/>
</dbReference>
<dbReference type="FunFam" id="1.10.510.10:FF:000335">
    <property type="entry name" value="receptor-like cytosolic serine/threonine-protein kinase RBK2"/>
    <property type="match status" value="1"/>
</dbReference>
<evidence type="ECO:0000256" key="2">
    <source>
        <dbReference type="ARBA" id="ARBA00012513"/>
    </source>
</evidence>
<feature type="domain" description="Protein kinase" evidence="15">
    <location>
        <begin position="186"/>
        <end position="468"/>
    </location>
</feature>
<dbReference type="SUPFAM" id="SSF56112">
    <property type="entry name" value="Protein kinase-like (PK-like)"/>
    <property type="match status" value="1"/>
</dbReference>
<feature type="region of interest" description="Disordered" evidence="14">
    <location>
        <begin position="75"/>
        <end position="98"/>
    </location>
</feature>
<keyword evidence="8 16" id="KW-0418">Kinase</keyword>
<keyword evidence="5" id="KW-0597">Phosphoprotein</keyword>
<name>A0A833VPH5_9POAL</name>
<evidence type="ECO:0000256" key="6">
    <source>
        <dbReference type="ARBA" id="ARBA00022679"/>
    </source>
</evidence>
<evidence type="ECO:0000256" key="11">
    <source>
        <dbReference type="ARBA" id="ARBA00048679"/>
    </source>
</evidence>
<dbReference type="PANTHER" id="PTHR47987">
    <property type="entry name" value="OS08G0249100 PROTEIN"/>
    <property type="match status" value="1"/>
</dbReference>
<organism evidence="16 17">
    <name type="scientific">Carex littledalei</name>
    <dbReference type="NCBI Taxonomy" id="544730"/>
    <lineage>
        <taxon>Eukaryota</taxon>
        <taxon>Viridiplantae</taxon>
        <taxon>Streptophyta</taxon>
        <taxon>Embryophyta</taxon>
        <taxon>Tracheophyta</taxon>
        <taxon>Spermatophyta</taxon>
        <taxon>Magnoliopsida</taxon>
        <taxon>Liliopsida</taxon>
        <taxon>Poales</taxon>
        <taxon>Cyperaceae</taxon>
        <taxon>Cyperoideae</taxon>
        <taxon>Cariceae</taxon>
        <taxon>Carex</taxon>
        <taxon>Carex subgen. Euthyceras</taxon>
    </lineage>
</organism>
<dbReference type="Pfam" id="PF07714">
    <property type="entry name" value="PK_Tyr_Ser-Thr"/>
    <property type="match status" value="1"/>
</dbReference>
<dbReference type="GO" id="GO:0051020">
    <property type="term" value="F:GTPase binding"/>
    <property type="evidence" value="ECO:0007669"/>
    <property type="project" value="UniProtKB-ARBA"/>
</dbReference>
<keyword evidence="4" id="KW-0723">Serine/threonine-protein kinase</keyword>
<evidence type="ECO:0000256" key="10">
    <source>
        <dbReference type="ARBA" id="ARBA00047899"/>
    </source>
</evidence>
<reference evidence="16" key="1">
    <citation type="submission" date="2020-01" db="EMBL/GenBank/DDBJ databases">
        <title>Genome sequence of Kobresia littledalei, the first chromosome-level genome in the family Cyperaceae.</title>
        <authorList>
            <person name="Qu G."/>
        </authorList>
    </citation>
    <scope>NUCLEOTIDE SEQUENCE</scope>
    <source>
        <strain evidence="16">C.B.Clarke</strain>
        <tissue evidence="16">Leaf</tissue>
    </source>
</reference>
<keyword evidence="16" id="KW-0675">Receptor</keyword>
<comment type="subunit">
    <text evidence="12">Interacts with ARAC5 and ARAC10.</text>
</comment>
<dbReference type="PANTHER" id="PTHR47987:SF13">
    <property type="entry name" value="RECEPTOR-LIKE CYTOSOLIC SERINE_THREONINE-PROTEIN KINASE RBK2"/>
    <property type="match status" value="1"/>
</dbReference>
<feature type="binding site" evidence="13">
    <location>
        <position position="214"/>
    </location>
    <ligand>
        <name>ATP</name>
        <dbReference type="ChEBI" id="CHEBI:30616"/>
    </ligand>
</feature>
<evidence type="ECO:0000313" key="16">
    <source>
        <dbReference type="EMBL" id="KAF3330299.1"/>
    </source>
</evidence>
<dbReference type="Gene3D" id="1.10.510.10">
    <property type="entry name" value="Transferase(Phosphotransferase) domain 1"/>
    <property type="match status" value="1"/>
</dbReference>
<evidence type="ECO:0000256" key="13">
    <source>
        <dbReference type="PROSITE-ProRule" id="PRU10141"/>
    </source>
</evidence>
<dbReference type="InterPro" id="IPR001245">
    <property type="entry name" value="Ser-Thr/Tyr_kinase_cat_dom"/>
</dbReference>
<dbReference type="PROSITE" id="PS00107">
    <property type="entry name" value="PROTEIN_KINASE_ATP"/>
    <property type="match status" value="1"/>
</dbReference>
<comment type="catalytic activity">
    <reaction evidence="10">
        <text>L-threonyl-[protein] + ATP = O-phospho-L-threonyl-[protein] + ADP + H(+)</text>
        <dbReference type="Rhea" id="RHEA:46608"/>
        <dbReference type="Rhea" id="RHEA-COMP:11060"/>
        <dbReference type="Rhea" id="RHEA-COMP:11605"/>
        <dbReference type="ChEBI" id="CHEBI:15378"/>
        <dbReference type="ChEBI" id="CHEBI:30013"/>
        <dbReference type="ChEBI" id="CHEBI:30616"/>
        <dbReference type="ChEBI" id="CHEBI:61977"/>
        <dbReference type="ChEBI" id="CHEBI:456216"/>
        <dbReference type="EC" id="2.7.11.1"/>
    </reaction>
</comment>
<comment type="subcellular location">
    <subcellularLocation>
        <location evidence="1">Cytoplasm</location>
    </subcellularLocation>
</comment>
<dbReference type="Proteomes" id="UP000623129">
    <property type="component" value="Unassembled WGS sequence"/>
</dbReference>
<evidence type="ECO:0000256" key="12">
    <source>
        <dbReference type="ARBA" id="ARBA00063228"/>
    </source>
</evidence>
<protein>
    <recommendedName>
        <fullName evidence="2">non-specific serine/threonine protein kinase</fullName>
        <ecNumber evidence="2">2.7.11.1</ecNumber>
    </recommendedName>
</protein>
<dbReference type="FunFam" id="3.30.200.20:FF:000268">
    <property type="entry name" value="probable receptor-like serine/threonine-protein kinase At5g57670"/>
    <property type="match status" value="1"/>
</dbReference>
<evidence type="ECO:0000256" key="14">
    <source>
        <dbReference type="SAM" id="MobiDB-lite"/>
    </source>
</evidence>
<evidence type="ECO:0000256" key="3">
    <source>
        <dbReference type="ARBA" id="ARBA00022490"/>
    </source>
</evidence>
<dbReference type="GO" id="GO:0004674">
    <property type="term" value="F:protein serine/threonine kinase activity"/>
    <property type="evidence" value="ECO:0007669"/>
    <property type="project" value="UniProtKB-KW"/>
</dbReference>
<sequence>MEDKLREASIFTRHRRHFSDISRISSALFSSSTSFEDLTTTKPGRSNHASRPHKPPLHPLPSSLVQTILSPDDIPRSTDYESVSTSSTSSCSDTHTQCQLGNSVPHGSLWKGLVRMWRHKNPSVKRFSSFPPFGVGKLSGKKKLVKGGMELKLQYSDSQQVQLQEKLTLNWENFSLDDLKKATSDFSEDNVIGKGGFAKVYKGRLDNGTLVAVKRLNKGTETERVNNFLAEVGIVSHMNHPNIAKLVGVCVEGGEYLVLELSALGSLSNILHGSKEKLNWESRFKVALGTAKGLEYLHERCPRRIIHRDIKAANILLTEDGEPQICDFGLAKWLPDKLIHHQVPIFEGTFGYIAPEYGMHGIVNEKSDIYAFGVVLLELLSGRRAVDFSSKQSIVLWAKPLLDDDQITDIIDPSLGGVYNMDQVRRVICAAHLCIQHSPTLRPSMSQVLKILNGEKTGPTKMKQMPMFRRTFSEEIFDAEEYNATRYLNDIKRHEQIAFDF</sequence>
<dbReference type="PROSITE" id="PS50011">
    <property type="entry name" value="PROTEIN_KINASE_DOM"/>
    <property type="match status" value="1"/>
</dbReference>
<feature type="compositionally biased region" description="Polar residues" evidence="14">
    <location>
        <begin position="35"/>
        <end position="47"/>
    </location>
</feature>
<dbReference type="InterPro" id="IPR008271">
    <property type="entry name" value="Ser/Thr_kinase_AS"/>
</dbReference>
<feature type="compositionally biased region" description="Low complexity" evidence="14">
    <location>
        <begin position="80"/>
        <end position="96"/>
    </location>
</feature>
<dbReference type="InterPro" id="IPR046958">
    <property type="entry name" value="RBK1/2/STUNTED"/>
</dbReference>
<dbReference type="Gene3D" id="3.30.200.20">
    <property type="entry name" value="Phosphorylase Kinase, domain 1"/>
    <property type="match status" value="1"/>
</dbReference>
<dbReference type="InterPro" id="IPR011009">
    <property type="entry name" value="Kinase-like_dom_sf"/>
</dbReference>
<dbReference type="GO" id="GO:0005737">
    <property type="term" value="C:cytoplasm"/>
    <property type="evidence" value="ECO:0007669"/>
    <property type="project" value="UniProtKB-SubCell"/>
</dbReference>
<evidence type="ECO:0000313" key="17">
    <source>
        <dbReference type="Proteomes" id="UP000623129"/>
    </source>
</evidence>
<keyword evidence="3" id="KW-0963">Cytoplasm</keyword>
<feature type="region of interest" description="Disordered" evidence="14">
    <location>
        <begin position="35"/>
        <end position="63"/>
    </location>
</feature>
<comment type="caution">
    <text evidence="16">The sequence shown here is derived from an EMBL/GenBank/DDBJ whole genome shotgun (WGS) entry which is preliminary data.</text>
</comment>
<dbReference type="PROSITE" id="PS00108">
    <property type="entry name" value="PROTEIN_KINASE_ST"/>
    <property type="match status" value="1"/>
</dbReference>
<evidence type="ECO:0000256" key="9">
    <source>
        <dbReference type="ARBA" id="ARBA00022840"/>
    </source>
</evidence>
<keyword evidence="9 13" id="KW-0067">ATP-binding</keyword>
<evidence type="ECO:0000256" key="4">
    <source>
        <dbReference type="ARBA" id="ARBA00022527"/>
    </source>
</evidence>
<evidence type="ECO:0000256" key="5">
    <source>
        <dbReference type="ARBA" id="ARBA00022553"/>
    </source>
</evidence>
<keyword evidence="17" id="KW-1185">Reference proteome</keyword>
<gene>
    <name evidence="16" type="ORF">FCM35_KLT03653</name>
</gene>
<proteinExistence type="predicted"/>
<comment type="catalytic activity">
    <reaction evidence="11">
        <text>L-seryl-[protein] + ATP = O-phospho-L-seryl-[protein] + ADP + H(+)</text>
        <dbReference type="Rhea" id="RHEA:17989"/>
        <dbReference type="Rhea" id="RHEA-COMP:9863"/>
        <dbReference type="Rhea" id="RHEA-COMP:11604"/>
        <dbReference type="ChEBI" id="CHEBI:15378"/>
        <dbReference type="ChEBI" id="CHEBI:29999"/>
        <dbReference type="ChEBI" id="CHEBI:30616"/>
        <dbReference type="ChEBI" id="CHEBI:83421"/>
        <dbReference type="ChEBI" id="CHEBI:456216"/>
        <dbReference type="EC" id="2.7.11.1"/>
    </reaction>
</comment>
<keyword evidence="6" id="KW-0808">Transferase</keyword>
<evidence type="ECO:0000259" key="15">
    <source>
        <dbReference type="PROSITE" id="PS50011"/>
    </source>
</evidence>
<dbReference type="EMBL" id="SWLB01000013">
    <property type="protein sequence ID" value="KAF3330299.1"/>
    <property type="molecule type" value="Genomic_DNA"/>
</dbReference>
<accession>A0A833VPH5</accession>
<dbReference type="InterPro" id="IPR017441">
    <property type="entry name" value="Protein_kinase_ATP_BS"/>
</dbReference>
<evidence type="ECO:0000256" key="8">
    <source>
        <dbReference type="ARBA" id="ARBA00022777"/>
    </source>
</evidence>
<keyword evidence="7 13" id="KW-0547">Nucleotide-binding</keyword>
<evidence type="ECO:0000256" key="1">
    <source>
        <dbReference type="ARBA" id="ARBA00004496"/>
    </source>
</evidence>
<dbReference type="OrthoDB" id="4062651at2759"/>
<dbReference type="EC" id="2.7.11.1" evidence="2"/>